<name>A0ABW4IRH9_9ACTN</name>
<dbReference type="PANTHER" id="PTHR30302">
    <property type="entry name" value="HYDROGENASE 1 MATURATION PROTEASE"/>
    <property type="match status" value="1"/>
</dbReference>
<dbReference type="RefSeq" id="WP_381082256.1">
    <property type="nucleotide sequence ID" value="NZ_JBHUDX010000031.1"/>
</dbReference>
<evidence type="ECO:0000256" key="2">
    <source>
        <dbReference type="ARBA" id="ARBA00022670"/>
    </source>
</evidence>
<gene>
    <name evidence="5" type="ORF">ACFSL4_13925</name>
</gene>
<reference evidence="6" key="1">
    <citation type="journal article" date="2019" name="Int. J. Syst. Evol. Microbiol.">
        <title>The Global Catalogue of Microorganisms (GCM) 10K type strain sequencing project: providing services to taxonomists for standard genome sequencing and annotation.</title>
        <authorList>
            <consortium name="The Broad Institute Genomics Platform"/>
            <consortium name="The Broad Institute Genome Sequencing Center for Infectious Disease"/>
            <person name="Wu L."/>
            <person name="Ma J."/>
        </authorList>
    </citation>
    <scope>NUCLEOTIDE SEQUENCE [LARGE SCALE GENOMIC DNA]</scope>
    <source>
        <strain evidence="6">CGMCC 1.12470</strain>
    </source>
</reference>
<evidence type="ECO:0000256" key="3">
    <source>
        <dbReference type="ARBA" id="ARBA00022750"/>
    </source>
</evidence>
<keyword evidence="3" id="KW-0064">Aspartyl protease</keyword>
<dbReference type="SUPFAM" id="SSF53163">
    <property type="entry name" value="HybD-like"/>
    <property type="match status" value="1"/>
</dbReference>
<evidence type="ECO:0000313" key="5">
    <source>
        <dbReference type="EMBL" id="MFD1659271.1"/>
    </source>
</evidence>
<comment type="similarity">
    <text evidence="1">Belongs to the peptidase A31 family.</text>
</comment>
<sequence>MAVSTRIAVIAVGDRLRHDDGIGWEALCRLRERAAARPLPPGTVLAECDQDPGWVIRLWDDTELAIVLEPAHGRPGHPGRVYRLELDSAALRRPDCLGPHGLGEAVEPARELDRLPRRLVSYAVEAADTTLGRGLSAPVAGAVDVLAERVEEEIVRHRGAAARDTGGDGRT</sequence>
<proteinExistence type="inferred from homology"/>
<dbReference type="Gene3D" id="3.40.50.1450">
    <property type="entry name" value="HybD-like"/>
    <property type="match status" value="1"/>
</dbReference>
<dbReference type="Proteomes" id="UP001597261">
    <property type="component" value="Unassembled WGS sequence"/>
</dbReference>
<evidence type="ECO:0000256" key="1">
    <source>
        <dbReference type="ARBA" id="ARBA00006814"/>
    </source>
</evidence>
<dbReference type="InterPro" id="IPR023430">
    <property type="entry name" value="Pept_HybD-like_dom_sf"/>
</dbReference>
<comment type="caution">
    <text evidence="5">The sequence shown here is derived from an EMBL/GenBank/DDBJ whole genome shotgun (WGS) entry which is preliminary data.</text>
</comment>
<organism evidence="5 6">
    <name type="scientific">Streptomyces caeni</name>
    <dbReference type="NCBI Taxonomy" id="2307231"/>
    <lineage>
        <taxon>Bacteria</taxon>
        <taxon>Bacillati</taxon>
        <taxon>Actinomycetota</taxon>
        <taxon>Actinomycetes</taxon>
        <taxon>Kitasatosporales</taxon>
        <taxon>Streptomycetaceae</taxon>
        <taxon>Streptomyces</taxon>
    </lineage>
</organism>
<dbReference type="GO" id="GO:0006508">
    <property type="term" value="P:proteolysis"/>
    <property type="evidence" value="ECO:0007669"/>
    <property type="project" value="UniProtKB-KW"/>
</dbReference>
<dbReference type="NCBIfam" id="TIGR00072">
    <property type="entry name" value="hydrog_prot"/>
    <property type="match status" value="1"/>
</dbReference>
<keyword evidence="6" id="KW-1185">Reference proteome</keyword>
<keyword evidence="4" id="KW-0378">Hydrolase</keyword>
<dbReference type="EMBL" id="JBHUDX010000031">
    <property type="protein sequence ID" value="MFD1659271.1"/>
    <property type="molecule type" value="Genomic_DNA"/>
</dbReference>
<evidence type="ECO:0000313" key="6">
    <source>
        <dbReference type="Proteomes" id="UP001597261"/>
    </source>
</evidence>
<keyword evidence="2 5" id="KW-0645">Protease</keyword>
<accession>A0ABW4IRH9</accession>
<evidence type="ECO:0000256" key="4">
    <source>
        <dbReference type="ARBA" id="ARBA00022801"/>
    </source>
</evidence>
<dbReference type="GO" id="GO:0008233">
    <property type="term" value="F:peptidase activity"/>
    <property type="evidence" value="ECO:0007669"/>
    <property type="project" value="UniProtKB-KW"/>
</dbReference>
<protein>
    <submittedName>
        <fullName evidence="5">Hydrogenase maturation protease</fullName>
    </submittedName>
</protein>
<dbReference type="PANTHER" id="PTHR30302:SF1">
    <property type="entry name" value="HYDROGENASE 2 MATURATION PROTEASE"/>
    <property type="match status" value="1"/>
</dbReference>
<dbReference type="InterPro" id="IPR000671">
    <property type="entry name" value="Peptidase_A31"/>
</dbReference>